<evidence type="ECO:0008006" key="5">
    <source>
        <dbReference type="Google" id="ProtNLM"/>
    </source>
</evidence>
<keyword evidence="2" id="KW-1133">Transmembrane helix</keyword>
<keyword evidence="4" id="KW-1185">Reference proteome</keyword>
<keyword evidence="2" id="KW-0472">Membrane</keyword>
<protein>
    <recommendedName>
        <fullName evidence="5">EF-hand domain-containing protein</fullName>
    </recommendedName>
</protein>
<dbReference type="PROSITE" id="PS00018">
    <property type="entry name" value="EF_HAND_1"/>
    <property type="match status" value="1"/>
</dbReference>
<evidence type="ECO:0000256" key="1">
    <source>
        <dbReference type="SAM" id="MobiDB-lite"/>
    </source>
</evidence>
<evidence type="ECO:0000313" key="4">
    <source>
        <dbReference type="Proteomes" id="UP000291116"/>
    </source>
</evidence>
<organism evidence="3 4">
    <name type="scientific">Pseudo-nitzschia multistriata</name>
    <dbReference type="NCBI Taxonomy" id="183589"/>
    <lineage>
        <taxon>Eukaryota</taxon>
        <taxon>Sar</taxon>
        <taxon>Stramenopiles</taxon>
        <taxon>Ochrophyta</taxon>
        <taxon>Bacillariophyta</taxon>
        <taxon>Bacillariophyceae</taxon>
        <taxon>Bacillariophycidae</taxon>
        <taxon>Bacillariales</taxon>
        <taxon>Bacillariaceae</taxon>
        <taxon>Pseudo-nitzschia</taxon>
    </lineage>
</organism>
<feature type="region of interest" description="Disordered" evidence="1">
    <location>
        <begin position="1"/>
        <end position="43"/>
    </location>
</feature>
<proteinExistence type="predicted"/>
<gene>
    <name evidence="3" type="ORF">PSNMU_V1.4_AUG-EV-PASAV3_0054050</name>
</gene>
<dbReference type="InterPro" id="IPR018247">
    <property type="entry name" value="EF_Hand_1_Ca_BS"/>
</dbReference>
<dbReference type="Proteomes" id="UP000291116">
    <property type="component" value="Unassembled WGS sequence"/>
</dbReference>
<dbReference type="AlphaFoldDB" id="A0A448Z947"/>
<feature type="transmembrane region" description="Helical" evidence="2">
    <location>
        <begin position="91"/>
        <end position="114"/>
    </location>
</feature>
<keyword evidence="2" id="KW-0812">Transmembrane</keyword>
<name>A0A448Z947_9STRA</name>
<accession>A0A448Z947</accession>
<dbReference type="EMBL" id="CAACVS010000175">
    <property type="protein sequence ID" value="VEU38582.1"/>
    <property type="molecule type" value="Genomic_DNA"/>
</dbReference>
<reference evidence="3 4" key="1">
    <citation type="submission" date="2019-01" db="EMBL/GenBank/DDBJ databases">
        <authorList>
            <person name="Ferrante I. M."/>
        </authorList>
    </citation>
    <scope>NUCLEOTIDE SEQUENCE [LARGE SCALE GENOMIC DNA]</scope>
    <source>
        <strain evidence="3 4">B856</strain>
    </source>
</reference>
<evidence type="ECO:0000256" key="2">
    <source>
        <dbReference type="SAM" id="Phobius"/>
    </source>
</evidence>
<sequence length="251" mass="26654">MSHQSNNDTADLRNSAIDEDSSATDFQYGEGRPGGVSKNASVRLSALPPRLRPSATMYDRNGDGALSKSDIALAIQDLDNTNQKNRNLTKIISACFLLILVLIAAIFGASIAAARMSQEVSVNSANGFAYVKGSEETEVMKTEKAIVWEEGNVAELGNESLNRLTEVVLAGGDVRFQIKGSARVAANDNVVLLVEGGTLTWTLADGLVDASGYAKDMLEAAFGEDAFGSSDSDGRRRLLDSCGASWNGYGY</sequence>
<evidence type="ECO:0000313" key="3">
    <source>
        <dbReference type="EMBL" id="VEU38582.1"/>
    </source>
</evidence>